<feature type="region of interest" description="Disordered" evidence="6">
    <location>
        <begin position="91"/>
        <end position="290"/>
    </location>
</feature>
<sequence length="1109" mass="124732">MVKASSAYAKRNSLGVAAPMEVDSDSDFDTRMPSPEPVQKAKGKRKSSGKSSKSSRQKPLGEVRRAELVEVLGPHKPLASYFDKSLGLCSGSEVEDAEEQEDEDYNAAPPENGTKLRNLDVLLRKPSLKKAQNTPSRTVEKKPWTPNTPWHVSDPDDDKHWQGSDAEDESATESEPEVDLSTIQMKRRVASRSPSHSPPKRRKVTPPQLSGSSTESESELDLNKLPAHTKRKVSPSSTSNSPSERRKVAPQLSGSSTESESEFELPSKSSAHKSELEDNEIRPNPALFPGVKTPGPFLLGGNTKVPAPINMHLRDYQREGVEFLFRQYKEGRGGWLGDDMGLGKTIQVIAFLAAIMHKSNDKRDKHRRRKWVSDLQGPPGSKQKHKLPPANSKYPTALVIAPSSVVLNWEREFEKWGHFEVGLYSGSSRKDVLKEFAQGRLDVLLVSFDIALRDIELLWDLALSVVIVDEAHKLKNRHSKITQALHRFDCVSRFGLSGTIIQNKYEEMYTTLDWTNPGRLGESKDWKGYIVKPLTAGQSSGATEAERATAHSVALTLRHKILPELFLRRTKDIIQSQLPKKNDLVVFCPLSAKQVEVYEKILQTDAVQNMIRKDDMCDCGSKLRRGACHHQFEKSDIFTYISILIKIANHLALTLPAPKDTAEQIERNRTLSFIAFPDSPAPKFDLAMMSEELCGKWAALNNLLRSWRDEGGNKVLIFTKSVKLLDMLEHHLNRQSYSFRTLKGAVKFEDRMPMIDEFQTNPEVFVFLISTLAGGTGLNLTAANKVVIFDPNWNPAHDLQAMDRAYRIGQARDVDVYRLLGSGSVEELIYARQLYKQQQMHIGYTASLQTRYFKGVQGDTSKQGELFGLKNIFKLHKMDTVATKDLIEDAHLAEFSWALANTEGAKGTKKNEYKQAETKAKTDENFSGLGALLFDDYDASAPSAKDVRQHPDTGILERAGIAYTHNNDQILQPSKAAEHQLLAHKTKAKLHRAMPKNYHLNEASRRKAERKKNADADPEPEEAKPVWPPLRGRAKQKKPMDPLTSRTRALVELNYIDSHDDLAAFAVQSVQHVYCRSFSILTISFRYKALSESQQRELLERLDSWKPRN</sequence>
<feature type="region of interest" description="Disordered" evidence="6">
    <location>
        <begin position="360"/>
        <end position="389"/>
    </location>
</feature>
<dbReference type="AlphaFoldDB" id="A0A5C3QUJ2"/>
<gene>
    <name evidence="9" type="ORF">BDV98DRAFT_541735</name>
</gene>
<dbReference type="EMBL" id="ML178816">
    <property type="protein sequence ID" value="TFL05683.1"/>
    <property type="molecule type" value="Genomic_DNA"/>
</dbReference>
<keyword evidence="10" id="KW-1185">Reference proteome</keyword>
<evidence type="ECO:0000313" key="10">
    <source>
        <dbReference type="Proteomes" id="UP000305067"/>
    </source>
</evidence>
<name>A0A5C3QUJ2_9AGAR</name>
<protein>
    <submittedName>
        <fullName evidence="9">P-loop containing nucleoside triphosphate hydrolase protein</fullName>
    </submittedName>
</protein>
<evidence type="ECO:0000259" key="7">
    <source>
        <dbReference type="PROSITE" id="PS51192"/>
    </source>
</evidence>
<dbReference type="GO" id="GO:0005524">
    <property type="term" value="F:ATP binding"/>
    <property type="evidence" value="ECO:0007669"/>
    <property type="project" value="InterPro"/>
</dbReference>
<evidence type="ECO:0000256" key="6">
    <source>
        <dbReference type="SAM" id="MobiDB-lite"/>
    </source>
</evidence>
<keyword evidence="4" id="KW-0067">ATP-binding</keyword>
<dbReference type="InterPro" id="IPR049730">
    <property type="entry name" value="SNF2/RAD54-like_C"/>
</dbReference>
<dbReference type="InterPro" id="IPR014001">
    <property type="entry name" value="Helicase_ATP-bd"/>
</dbReference>
<accession>A0A5C3QUJ2</accession>
<evidence type="ECO:0000256" key="4">
    <source>
        <dbReference type="ARBA" id="ARBA00022840"/>
    </source>
</evidence>
<dbReference type="Gene3D" id="3.40.50.300">
    <property type="entry name" value="P-loop containing nucleotide triphosphate hydrolases"/>
    <property type="match status" value="1"/>
</dbReference>
<dbReference type="Pfam" id="PF00176">
    <property type="entry name" value="SNF2-rel_dom"/>
    <property type="match status" value="1"/>
</dbReference>
<feature type="region of interest" description="Disordered" evidence="6">
    <location>
        <begin position="987"/>
        <end position="1043"/>
    </location>
</feature>
<evidence type="ECO:0000256" key="2">
    <source>
        <dbReference type="ARBA" id="ARBA00022741"/>
    </source>
</evidence>
<evidence type="ECO:0000256" key="1">
    <source>
        <dbReference type="ARBA" id="ARBA00004123"/>
    </source>
</evidence>
<dbReference type="SMART" id="SM00487">
    <property type="entry name" value="DEXDc"/>
    <property type="match status" value="1"/>
</dbReference>
<reference evidence="9 10" key="1">
    <citation type="journal article" date="2019" name="Nat. Ecol. Evol.">
        <title>Megaphylogeny resolves global patterns of mushroom evolution.</title>
        <authorList>
            <person name="Varga T."/>
            <person name="Krizsan K."/>
            <person name="Foldi C."/>
            <person name="Dima B."/>
            <person name="Sanchez-Garcia M."/>
            <person name="Sanchez-Ramirez S."/>
            <person name="Szollosi G.J."/>
            <person name="Szarkandi J.G."/>
            <person name="Papp V."/>
            <person name="Albert L."/>
            <person name="Andreopoulos W."/>
            <person name="Angelini C."/>
            <person name="Antonin V."/>
            <person name="Barry K.W."/>
            <person name="Bougher N.L."/>
            <person name="Buchanan P."/>
            <person name="Buyck B."/>
            <person name="Bense V."/>
            <person name="Catcheside P."/>
            <person name="Chovatia M."/>
            <person name="Cooper J."/>
            <person name="Damon W."/>
            <person name="Desjardin D."/>
            <person name="Finy P."/>
            <person name="Geml J."/>
            <person name="Haridas S."/>
            <person name="Hughes K."/>
            <person name="Justo A."/>
            <person name="Karasinski D."/>
            <person name="Kautmanova I."/>
            <person name="Kiss B."/>
            <person name="Kocsube S."/>
            <person name="Kotiranta H."/>
            <person name="LaButti K.M."/>
            <person name="Lechner B.E."/>
            <person name="Liimatainen K."/>
            <person name="Lipzen A."/>
            <person name="Lukacs Z."/>
            <person name="Mihaltcheva S."/>
            <person name="Morgado L.N."/>
            <person name="Niskanen T."/>
            <person name="Noordeloos M.E."/>
            <person name="Ohm R.A."/>
            <person name="Ortiz-Santana B."/>
            <person name="Ovrebo C."/>
            <person name="Racz N."/>
            <person name="Riley R."/>
            <person name="Savchenko A."/>
            <person name="Shiryaev A."/>
            <person name="Soop K."/>
            <person name="Spirin V."/>
            <person name="Szebenyi C."/>
            <person name="Tomsovsky M."/>
            <person name="Tulloss R.E."/>
            <person name="Uehling J."/>
            <person name="Grigoriev I.V."/>
            <person name="Vagvolgyi C."/>
            <person name="Papp T."/>
            <person name="Martin F.M."/>
            <person name="Miettinen O."/>
            <person name="Hibbett D.S."/>
            <person name="Nagy L.G."/>
        </authorList>
    </citation>
    <scope>NUCLEOTIDE SEQUENCE [LARGE SCALE GENOMIC DNA]</scope>
    <source>
        <strain evidence="9 10">CBS 309.79</strain>
    </source>
</reference>
<dbReference type="PANTHER" id="PTHR45629">
    <property type="entry name" value="SNF2/RAD54 FAMILY MEMBER"/>
    <property type="match status" value="1"/>
</dbReference>
<dbReference type="InterPro" id="IPR038718">
    <property type="entry name" value="SNF2-like_sf"/>
</dbReference>
<feature type="compositionally biased region" description="Basic residues" evidence="6">
    <location>
        <begin position="41"/>
        <end position="56"/>
    </location>
</feature>
<feature type="compositionally biased region" description="Basic and acidic residues" evidence="6">
    <location>
        <begin position="272"/>
        <end position="281"/>
    </location>
</feature>
<dbReference type="OrthoDB" id="413460at2759"/>
<comment type="subcellular location">
    <subcellularLocation>
        <location evidence="1">Nucleus</location>
    </subcellularLocation>
</comment>
<feature type="domain" description="Helicase ATP-binding" evidence="7">
    <location>
        <begin position="325"/>
        <end position="518"/>
    </location>
</feature>
<organism evidence="9 10">
    <name type="scientific">Pterulicium gracile</name>
    <dbReference type="NCBI Taxonomy" id="1884261"/>
    <lineage>
        <taxon>Eukaryota</taxon>
        <taxon>Fungi</taxon>
        <taxon>Dikarya</taxon>
        <taxon>Basidiomycota</taxon>
        <taxon>Agaricomycotina</taxon>
        <taxon>Agaricomycetes</taxon>
        <taxon>Agaricomycetidae</taxon>
        <taxon>Agaricales</taxon>
        <taxon>Pleurotineae</taxon>
        <taxon>Pterulaceae</taxon>
        <taxon>Pterulicium</taxon>
    </lineage>
</organism>
<feature type="region of interest" description="Disordered" evidence="6">
    <location>
        <begin position="1"/>
        <end position="66"/>
    </location>
</feature>
<keyword evidence="5" id="KW-0539">Nucleus</keyword>
<dbReference type="Pfam" id="PF00271">
    <property type="entry name" value="Helicase_C"/>
    <property type="match status" value="1"/>
</dbReference>
<feature type="compositionally biased region" description="Basic and acidic residues" evidence="6">
    <location>
        <begin position="1002"/>
        <end position="1015"/>
    </location>
</feature>
<dbReference type="SMART" id="SM00490">
    <property type="entry name" value="HELICc"/>
    <property type="match status" value="1"/>
</dbReference>
<dbReference type="PROSITE" id="PS51192">
    <property type="entry name" value="HELICASE_ATP_BIND_1"/>
    <property type="match status" value="1"/>
</dbReference>
<keyword evidence="2" id="KW-0547">Nucleotide-binding</keyword>
<dbReference type="InterPro" id="IPR000330">
    <property type="entry name" value="SNF2_N"/>
</dbReference>
<dbReference type="GO" id="GO:0016787">
    <property type="term" value="F:hydrolase activity"/>
    <property type="evidence" value="ECO:0007669"/>
    <property type="project" value="UniProtKB-KW"/>
</dbReference>
<dbReference type="InterPro" id="IPR001650">
    <property type="entry name" value="Helicase_C-like"/>
</dbReference>
<dbReference type="FunFam" id="3.40.50.10810:FF:000019">
    <property type="entry name" value="DNA excision repair protein ERCC-6-like 2 isoform X1"/>
    <property type="match status" value="1"/>
</dbReference>
<dbReference type="CDD" id="cd18793">
    <property type="entry name" value="SF2_C_SNF"/>
    <property type="match status" value="1"/>
</dbReference>
<dbReference type="PROSITE" id="PS51194">
    <property type="entry name" value="HELICASE_CTER"/>
    <property type="match status" value="1"/>
</dbReference>
<dbReference type="STRING" id="1884261.A0A5C3QUJ2"/>
<evidence type="ECO:0000256" key="5">
    <source>
        <dbReference type="ARBA" id="ARBA00023242"/>
    </source>
</evidence>
<keyword evidence="3 9" id="KW-0378">Hydrolase</keyword>
<feature type="domain" description="Helicase C-terminal" evidence="8">
    <location>
        <begin position="699"/>
        <end position="854"/>
    </location>
</feature>
<dbReference type="InterPro" id="IPR027417">
    <property type="entry name" value="P-loop_NTPase"/>
</dbReference>
<proteinExistence type="predicted"/>
<feature type="compositionally biased region" description="Acidic residues" evidence="6">
    <location>
        <begin position="93"/>
        <end position="105"/>
    </location>
</feature>
<evidence type="ECO:0000313" key="9">
    <source>
        <dbReference type="EMBL" id="TFL05683.1"/>
    </source>
</evidence>
<dbReference type="PANTHER" id="PTHR45629:SF7">
    <property type="entry name" value="DNA EXCISION REPAIR PROTEIN ERCC-6-RELATED"/>
    <property type="match status" value="1"/>
</dbReference>
<dbReference type="SUPFAM" id="SSF52540">
    <property type="entry name" value="P-loop containing nucleoside triphosphate hydrolases"/>
    <property type="match status" value="2"/>
</dbReference>
<feature type="compositionally biased region" description="Acidic residues" evidence="6">
    <location>
        <begin position="165"/>
        <end position="178"/>
    </location>
</feature>
<dbReference type="Proteomes" id="UP000305067">
    <property type="component" value="Unassembled WGS sequence"/>
</dbReference>
<dbReference type="Gene3D" id="3.40.50.10810">
    <property type="entry name" value="Tandem AAA-ATPase domain"/>
    <property type="match status" value="1"/>
</dbReference>
<evidence type="ECO:0000256" key="3">
    <source>
        <dbReference type="ARBA" id="ARBA00022801"/>
    </source>
</evidence>
<feature type="compositionally biased region" description="Basic and acidic residues" evidence="6">
    <location>
        <begin position="153"/>
        <end position="162"/>
    </location>
</feature>
<dbReference type="GO" id="GO:0005634">
    <property type="term" value="C:nucleus"/>
    <property type="evidence" value="ECO:0007669"/>
    <property type="project" value="UniProtKB-SubCell"/>
</dbReference>
<dbReference type="InterPro" id="IPR050496">
    <property type="entry name" value="SNF2_RAD54_helicase_repair"/>
</dbReference>
<evidence type="ECO:0000259" key="8">
    <source>
        <dbReference type="PROSITE" id="PS51194"/>
    </source>
</evidence>